<keyword evidence="2" id="KW-1185">Reference proteome</keyword>
<proteinExistence type="predicted"/>
<dbReference type="SUPFAM" id="SSF50630">
    <property type="entry name" value="Acid proteases"/>
    <property type="match status" value="1"/>
</dbReference>
<dbReference type="RefSeq" id="WP_201245009.1">
    <property type="nucleotide sequence ID" value="NZ_NHSF01000054.1"/>
</dbReference>
<reference evidence="1" key="2">
    <citation type="journal article" date="2020" name="Microorganisms">
        <title>Osmotic Adaptation and Compatible Solute Biosynthesis of Phototrophic Bacteria as Revealed from Genome Analyses.</title>
        <authorList>
            <person name="Imhoff J.F."/>
            <person name="Rahn T."/>
            <person name="Kunzel S."/>
            <person name="Keller A."/>
            <person name="Neulinger S.C."/>
        </authorList>
    </citation>
    <scope>NUCLEOTIDE SEQUENCE</scope>
    <source>
        <strain evidence="1">DSM 4395</strain>
    </source>
</reference>
<accession>A0AAJ0XFL5</accession>
<protein>
    <recommendedName>
        <fullName evidence="3">Peptidase A2 domain-containing protein</fullName>
    </recommendedName>
</protein>
<reference evidence="1" key="1">
    <citation type="submission" date="2017-05" db="EMBL/GenBank/DDBJ databases">
        <authorList>
            <person name="Imhoff J.F."/>
            <person name="Rahn T."/>
            <person name="Kuenzel S."/>
            <person name="Neulinger S.C."/>
        </authorList>
    </citation>
    <scope>NUCLEOTIDE SEQUENCE</scope>
    <source>
        <strain evidence="1">DSM 4395</strain>
    </source>
</reference>
<name>A0AAJ0XFL5_HALSE</name>
<evidence type="ECO:0000313" key="2">
    <source>
        <dbReference type="Proteomes" id="UP001296967"/>
    </source>
</evidence>
<dbReference type="Gene3D" id="2.40.70.10">
    <property type="entry name" value="Acid Proteases"/>
    <property type="match status" value="1"/>
</dbReference>
<dbReference type="CDD" id="cd05483">
    <property type="entry name" value="retropepsin_like_bacteria"/>
    <property type="match status" value="1"/>
</dbReference>
<dbReference type="EMBL" id="NHSF01000054">
    <property type="protein sequence ID" value="MBK5930523.1"/>
    <property type="molecule type" value="Genomic_DNA"/>
</dbReference>
<dbReference type="InterPro" id="IPR034122">
    <property type="entry name" value="Retropepsin-like_bacterial"/>
</dbReference>
<organism evidence="1 2">
    <name type="scientific">Halochromatium salexigens</name>
    <name type="common">Chromatium salexigens</name>
    <dbReference type="NCBI Taxonomy" id="49447"/>
    <lineage>
        <taxon>Bacteria</taxon>
        <taxon>Pseudomonadati</taxon>
        <taxon>Pseudomonadota</taxon>
        <taxon>Gammaproteobacteria</taxon>
        <taxon>Chromatiales</taxon>
        <taxon>Chromatiaceae</taxon>
        <taxon>Halochromatium</taxon>
    </lineage>
</organism>
<evidence type="ECO:0000313" key="1">
    <source>
        <dbReference type="EMBL" id="MBK5930523.1"/>
    </source>
</evidence>
<dbReference type="Pfam" id="PF13975">
    <property type="entry name" value="gag-asp_proteas"/>
    <property type="match status" value="1"/>
</dbReference>
<comment type="caution">
    <text evidence="1">The sequence shown here is derived from an EMBL/GenBank/DDBJ whole genome shotgun (WGS) entry which is preliminary data.</text>
</comment>
<sequence>MTYHCRSACARALAWNLLALVGVLGGGWEGLWQGARAAQVEIAPELDRLAAAHGFSVSGLEVLEDERGRAEEAGLYRRLRVLLERFDHILVHAANGEVERVIIIGRTNSQPPAPKVRFETAADEQAGEGAGRIELETLRKGSQHSVRVTLEGASGRRVDRALLIDTGADAVVLPDSMIAALGLARDGLEAREVQTANGRVQALMGTLEAVWLDGERLPGVAVAFLEMEKLGAPGLLGMSVLGRYQMTIDDERNRLILTPKRGGRSAEEAARPE</sequence>
<dbReference type="AlphaFoldDB" id="A0AAJ0XFL5"/>
<dbReference type="InterPro" id="IPR021109">
    <property type="entry name" value="Peptidase_aspartic_dom_sf"/>
</dbReference>
<gene>
    <name evidence="1" type="ORF">CCR82_08315</name>
</gene>
<dbReference type="Proteomes" id="UP001296967">
    <property type="component" value="Unassembled WGS sequence"/>
</dbReference>
<evidence type="ECO:0008006" key="3">
    <source>
        <dbReference type="Google" id="ProtNLM"/>
    </source>
</evidence>